<comment type="caution">
    <text evidence="2">The sequence shown here is derived from an EMBL/GenBank/DDBJ whole genome shotgun (WGS) entry which is preliminary data.</text>
</comment>
<dbReference type="EMBL" id="JBHRSV010000001">
    <property type="protein sequence ID" value="MFC2924964.1"/>
    <property type="molecule type" value="Genomic_DNA"/>
</dbReference>
<keyword evidence="1" id="KW-0472">Membrane</keyword>
<protein>
    <submittedName>
        <fullName evidence="2">Uncharacterized protein</fullName>
    </submittedName>
</protein>
<sequence>MPQTDDPMPMTNAGHDRRVDHVERRMDRVESDLSHLTRSMEALGGQIGGLNDKLSSFMREFNQAARTDWKTLLSALGVLVTVGVAAIGGAAWIITTLETSREERTTGMIEAQAEMHAQSMAVIAGALETQAARRDQIDERIIENYRRADDDLARRLDRLESLHLGEPE</sequence>
<keyword evidence="1" id="KW-0812">Transmembrane</keyword>
<dbReference type="Proteomes" id="UP001595379">
    <property type="component" value="Unassembled WGS sequence"/>
</dbReference>
<evidence type="ECO:0000256" key="1">
    <source>
        <dbReference type="SAM" id="Phobius"/>
    </source>
</evidence>
<organism evidence="2 3">
    <name type="scientific">Hyphobacterium vulgare</name>
    <dbReference type="NCBI Taxonomy" id="1736751"/>
    <lineage>
        <taxon>Bacteria</taxon>
        <taxon>Pseudomonadati</taxon>
        <taxon>Pseudomonadota</taxon>
        <taxon>Alphaproteobacteria</taxon>
        <taxon>Maricaulales</taxon>
        <taxon>Maricaulaceae</taxon>
        <taxon>Hyphobacterium</taxon>
    </lineage>
</organism>
<feature type="transmembrane region" description="Helical" evidence="1">
    <location>
        <begin position="72"/>
        <end position="94"/>
    </location>
</feature>
<name>A0ABV6ZU93_9PROT</name>
<gene>
    <name evidence="2" type="ORF">ACFOOR_02475</name>
</gene>
<keyword evidence="1" id="KW-1133">Transmembrane helix</keyword>
<evidence type="ECO:0000313" key="3">
    <source>
        <dbReference type="Proteomes" id="UP001595379"/>
    </source>
</evidence>
<accession>A0ABV6ZU93</accession>
<keyword evidence="3" id="KW-1185">Reference proteome</keyword>
<evidence type="ECO:0000313" key="2">
    <source>
        <dbReference type="EMBL" id="MFC2924964.1"/>
    </source>
</evidence>
<reference evidence="3" key="1">
    <citation type="journal article" date="2019" name="Int. J. Syst. Evol. Microbiol.">
        <title>The Global Catalogue of Microorganisms (GCM) 10K type strain sequencing project: providing services to taxonomists for standard genome sequencing and annotation.</title>
        <authorList>
            <consortium name="The Broad Institute Genomics Platform"/>
            <consortium name="The Broad Institute Genome Sequencing Center for Infectious Disease"/>
            <person name="Wu L."/>
            <person name="Ma J."/>
        </authorList>
    </citation>
    <scope>NUCLEOTIDE SEQUENCE [LARGE SCALE GENOMIC DNA]</scope>
    <source>
        <strain evidence="3">KCTC 52487</strain>
    </source>
</reference>
<dbReference type="RefSeq" id="WP_343163847.1">
    <property type="nucleotide sequence ID" value="NZ_JBHRSV010000001.1"/>
</dbReference>
<proteinExistence type="predicted"/>